<sequence length="485" mass="49798">MTAPAPARPGTPRTVHTDDGADLAVRVHGPADAGATVLLSHGWTMSACDWRPHVDALARPRPGFPALRTVTYDQRGHGASGRGTARLDMALLGDDLARVLDATTTSYGGPVLLVGHSMGGMAIQQLAARHPGLFGTRVAGVALVSTCLDGVGDAPPASAHRLDRRQALARRHTTDALLRSPRCARAVHRLLTGPLSHPTTAPLWRALLGGDGRGAAARADARALRHVPVLTIAEFLAALTTHDCAGRLAALARVPTRVLVGTRDRYTPPDQARRLARAVPGAALQLVPGQGHDLPYERPVLVVETVHALLREVRRLGRGTAEAPDGPPAVRRAAVGTAGAQPVVSTVVDGAPAAAAHGEAPGMDDTAGAHHVAARGAPTVEPATTRRARPDAVHDAAGTSPAQESPAAATMAPATTRRTGTATPHDTPAPRPVREGAGVAAVDHDTPRPEAPAVMDTVSARTGGPAPDAGVDEPSGTADPLAVLR</sequence>
<keyword evidence="4" id="KW-1185">Reference proteome</keyword>
<dbReference type="Proteomes" id="UP000305929">
    <property type="component" value="Unassembled WGS sequence"/>
</dbReference>
<evidence type="ECO:0000259" key="2">
    <source>
        <dbReference type="Pfam" id="PF12697"/>
    </source>
</evidence>
<reference evidence="3 4" key="1">
    <citation type="submission" date="2019-04" db="EMBL/GenBank/DDBJ databases">
        <title>Streptomyces lasaliensis sp. nov., an Actinomycete isolated from soil which produces the polyether antibiotic lasalocid.</title>
        <authorList>
            <person name="Erwin G."/>
            <person name="Haber C."/>
        </authorList>
    </citation>
    <scope>NUCLEOTIDE SEQUENCE [LARGE SCALE GENOMIC DNA]</scope>
    <source>
        <strain evidence="3 4">X-537</strain>
    </source>
</reference>
<dbReference type="PANTHER" id="PTHR43194">
    <property type="entry name" value="HYDROLASE ALPHA/BETA FOLD FAMILY"/>
    <property type="match status" value="1"/>
</dbReference>
<dbReference type="PANTHER" id="PTHR43194:SF5">
    <property type="entry name" value="PIMELOYL-[ACYL-CARRIER PROTEIN] METHYL ESTER ESTERASE"/>
    <property type="match status" value="1"/>
</dbReference>
<evidence type="ECO:0000313" key="3">
    <source>
        <dbReference type="EMBL" id="TKT03731.1"/>
    </source>
</evidence>
<dbReference type="AlphaFoldDB" id="A0A4U5WQU4"/>
<dbReference type="PRINTS" id="PR00412">
    <property type="entry name" value="EPOXHYDRLASE"/>
</dbReference>
<dbReference type="GO" id="GO:0016787">
    <property type="term" value="F:hydrolase activity"/>
    <property type="evidence" value="ECO:0007669"/>
    <property type="project" value="UniProtKB-KW"/>
</dbReference>
<dbReference type="Gene3D" id="3.40.50.1820">
    <property type="entry name" value="alpha/beta hydrolase"/>
    <property type="match status" value="1"/>
</dbReference>
<keyword evidence="3" id="KW-0378">Hydrolase</keyword>
<feature type="region of interest" description="Disordered" evidence="1">
    <location>
        <begin position="373"/>
        <end position="485"/>
    </location>
</feature>
<evidence type="ECO:0000313" key="4">
    <source>
        <dbReference type="Proteomes" id="UP000305929"/>
    </source>
</evidence>
<name>A0A4U5WQU4_STRLS</name>
<feature type="domain" description="AB hydrolase-1" evidence="2">
    <location>
        <begin position="37"/>
        <end position="304"/>
    </location>
</feature>
<dbReference type="Pfam" id="PF12697">
    <property type="entry name" value="Abhydrolase_6"/>
    <property type="match status" value="1"/>
</dbReference>
<dbReference type="InterPro" id="IPR000073">
    <property type="entry name" value="AB_hydrolase_1"/>
</dbReference>
<dbReference type="InterPro" id="IPR050228">
    <property type="entry name" value="Carboxylesterase_BioH"/>
</dbReference>
<comment type="caution">
    <text evidence="3">The sequence shown here is derived from an EMBL/GenBank/DDBJ whole genome shotgun (WGS) entry which is preliminary data.</text>
</comment>
<organism evidence="3 4">
    <name type="scientific">Streptomyces lasalocidi</name>
    <name type="common">Streptomyces lasaliensis</name>
    <dbReference type="NCBI Taxonomy" id="324833"/>
    <lineage>
        <taxon>Bacteria</taxon>
        <taxon>Bacillati</taxon>
        <taxon>Actinomycetota</taxon>
        <taxon>Actinomycetes</taxon>
        <taxon>Kitasatosporales</taxon>
        <taxon>Streptomycetaceae</taxon>
        <taxon>Streptomyces</taxon>
    </lineage>
</organism>
<dbReference type="InterPro" id="IPR029058">
    <property type="entry name" value="AB_hydrolase_fold"/>
</dbReference>
<dbReference type="OrthoDB" id="5422338at2"/>
<dbReference type="EMBL" id="SZNQ01000001">
    <property type="protein sequence ID" value="TKT03731.1"/>
    <property type="molecule type" value="Genomic_DNA"/>
</dbReference>
<feature type="region of interest" description="Disordered" evidence="1">
    <location>
        <begin position="319"/>
        <end position="338"/>
    </location>
</feature>
<proteinExistence type="predicted"/>
<dbReference type="SUPFAM" id="SSF53474">
    <property type="entry name" value="alpha/beta-Hydrolases"/>
    <property type="match status" value="1"/>
</dbReference>
<dbReference type="RefSeq" id="WP_137309570.1">
    <property type="nucleotide sequence ID" value="NZ_SZNQ01000001.1"/>
</dbReference>
<accession>A0A4U5WQU4</accession>
<dbReference type="InterPro" id="IPR000639">
    <property type="entry name" value="Epox_hydrolase-like"/>
</dbReference>
<feature type="compositionally biased region" description="Low complexity" evidence="1">
    <location>
        <begin position="328"/>
        <end position="338"/>
    </location>
</feature>
<gene>
    <name evidence="3" type="ORF">E4U91_29220</name>
</gene>
<feature type="compositionally biased region" description="Low complexity" evidence="1">
    <location>
        <begin position="406"/>
        <end position="424"/>
    </location>
</feature>
<protein>
    <submittedName>
        <fullName evidence="3">Alpha/beta fold hydrolase</fullName>
    </submittedName>
</protein>
<evidence type="ECO:0000256" key="1">
    <source>
        <dbReference type="SAM" id="MobiDB-lite"/>
    </source>
</evidence>